<dbReference type="EMBL" id="DVGD01000222">
    <property type="protein sequence ID" value="HIR10100.1"/>
    <property type="molecule type" value="Genomic_DNA"/>
</dbReference>
<evidence type="ECO:0000313" key="2">
    <source>
        <dbReference type="Proteomes" id="UP000824258"/>
    </source>
</evidence>
<proteinExistence type="predicted"/>
<name>A0A9D1AAI6_9FIRM</name>
<reference evidence="1" key="1">
    <citation type="submission" date="2020-10" db="EMBL/GenBank/DDBJ databases">
        <authorList>
            <person name="Gilroy R."/>
        </authorList>
    </citation>
    <scope>NUCLEOTIDE SEQUENCE</scope>
    <source>
        <strain evidence="1">ChiHjej9B8-7071</strain>
    </source>
</reference>
<reference evidence="1" key="2">
    <citation type="journal article" date="2021" name="PeerJ">
        <title>Extensive microbial diversity within the chicken gut microbiome revealed by metagenomics and culture.</title>
        <authorList>
            <person name="Gilroy R."/>
            <person name="Ravi A."/>
            <person name="Getino M."/>
            <person name="Pursley I."/>
            <person name="Horton D.L."/>
            <person name="Alikhan N.F."/>
            <person name="Baker D."/>
            <person name="Gharbi K."/>
            <person name="Hall N."/>
            <person name="Watson M."/>
            <person name="Adriaenssens E.M."/>
            <person name="Foster-Nyarko E."/>
            <person name="Jarju S."/>
            <person name="Secka A."/>
            <person name="Antonio M."/>
            <person name="Oren A."/>
            <person name="Chaudhuri R.R."/>
            <person name="La Ragione R."/>
            <person name="Hildebrand F."/>
            <person name="Pallen M.J."/>
        </authorList>
    </citation>
    <scope>NUCLEOTIDE SEQUENCE</scope>
    <source>
        <strain evidence="1">ChiHjej9B8-7071</strain>
    </source>
</reference>
<organism evidence="1 2">
    <name type="scientific">Candidatus Avoscillospira stercoripullorum</name>
    <dbReference type="NCBI Taxonomy" id="2840709"/>
    <lineage>
        <taxon>Bacteria</taxon>
        <taxon>Bacillati</taxon>
        <taxon>Bacillota</taxon>
        <taxon>Clostridia</taxon>
        <taxon>Eubacteriales</taxon>
        <taxon>Oscillospiraceae</taxon>
        <taxon>Oscillospiraceae incertae sedis</taxon>
        <taxon>Candidatus Avoscillospira</taxon>
    </lineage>
</organism>
<dbReference type="AlphaFoldDB" id="A0A9D1AAI6"/>
<protein>
    <submittedName>
        <fullName evidence="1">Uncharacterized protein</fullName>
    </submittedName>
</protein>
<evidence type="ECO:0000313" key="1">
    <source>
        <dbReference type="EMBL" id="HIR10100.1"/>
    </source>
</evidence>
<comment type="caution">
    <text evidence="1">The sequence shown here is derived from an EMBL/GenBank/DDBJ whole genome shotgun (WGS) entry which is preliminary data.</text>
</comment>
<sequence>MDLLKGTCPKCGEVLEIPAHLKQFSCLYCGARLSPADLKQEMAPTEANVDGAAAYQYYVDHVVNAVTGHRGIEEKLNKSDFDPAFQRYSAMNAETFRRLDEAVAAGAATVEEAADCFLDGLEEAWRRETKKSSGKFAVGQVDRDKFIIAIYLVPMVRQMGLSSSEDFCVALQASWCRRHPKSPFHLGDYDTIMNGFRKKYFGLCFITTAVCRYSGKADDCAELTAFRTFRDGYLRACPDGAALIDEYYDLAPGIVLRLDMAEDRDRRYEILRQDYLLPCYQDILAGRLEQCKERYTNMMHELKEAYLQ</sequence>
<dbReference type="InterPro" id="IPR049886">
    <property type="entry name" value="CFI_box_CTERM_dom"/>
</dbReference>
<accession>A0A9D1AAI6</accession>
<dbReference type="Proteomes" id="UP000824258">
    <property type="component" value="Unassembled WGS sequence"/>
</dbReference>
<gene>
    <name evidence="1" type="ORF">IAA70_06830</name>
</gene>
<dbReference type="NCBIfam" id="NF041770">
    <property type="entry name" value="CFI_box_CTERM"/>
    <property type="match status" value="1"/>
</dbReference>